<dbReference type="EMBL" id="HG970335">
    <property type="protein sequence ID" value="SCB65377.1"/>
    <property type="molecule type" value="Genomic_DNA"/>
</dbReference>
<dbReference type="InParanoid" id="A0A1C3YLG8"/>
<feature type="compositionally biased region" description="Polar residues" evidence="1">
    <location>
        <begin position="429"/>
        <end position="440"/>
    </location>
</feature>
<dbReference type="Proteomes" id="UP000070720">
    <property type="component" value="Chromosome 4"/>
</dbReference>
<dbReference type="eggNOG" id="ENOG502SQTP">
    <property type="taxonomic scope" value="Eukaryota"/>
</dbReference>
<dbReference type="STRING" id="229533.A0A1C3YLG8"/>
<proteinExistence type="predicted"/>
<feature type="compositionally biased region" description="Polar residues" evidence="1">
    <location>
        <begin position="402"/>
        <end position="420"/>
    </location>
</feature>
<feature type="region of interest" description="Disordered" evidence="1">
    <location>
        <begin position="298"/>
        <end position="350"/>
    </location>
</feature>
<feature type="region of interest" description="Disordered" evidence="1">
    <location>
        <begin position="856"/>
        <end position="891"/>
    </location>
</feature>
<dbReference type="InterPro" id="IPR036028">
    <property type="entry name" value="SH3-like_dom_sf"/>
</dbReference>
<dbReference type="Gene3D" id="2.30.30.40">
    <property type="entry name" value="SH3 Domains"/>
    <property type="match status" value="1"/>
</dbReference>
<protein>
    <submittedName>
        <fullName evidence="2">Chromosome 4, complete genome</fullName>
    </submittedName>
</protein>
<evidence type="ECO:0000313" key="2">
    <source>
        <dbReference type="EMBL" id="SCB65377.1"/>
    </source>
</evidence>
<feature type="region of interest" description="Disordered" evidence="1">
    <location>
        <begin position="383"/>
        <end position="446"/>
    </location>
</feature>
<reference evidence="2 3" key="3">
    <citation type="journal article" date="2015" name="BMC Genomics">
        <title>The completed genome sequence of the pathogenic ascomycete fungus Fusarium graminearum.</title>
        <authorList>
            <person name="King R."/>
            <person name="Urban M."/>
            <person name="Hammond-Kosack M.C."/>
            <person name="Hassani-Pak K."/>
            <person name="Hammond-Kosack K.E."/>
        </authorList>
    </citation>
    <scope>NUCLEOTIDE SEQUENCE [LARGE SCALE GENOMIC DNA]</scope>
    <source>
        <strain evidence="3">ATCC MYA-4620 / CBS 123657 / FGSC 9075 / NRRL 31084 / PH-1</strain>
    </source>
</reference>
<keyword evidence="3" id="KW-1185">Reference proteome</keyword>
<evidence type="ECO:0000256" key="1">
    <source>
        <dbReference type="SAM" id="MobiDB-lite"/>
    </source>
</evidence>
<reference evidence="3" key="2">
    <citation type="journal article" date="2010" name="Nature">
        <title>Comparative genomics reveals mobile pathogenicity chromosomes in Fusarium.</title>
        <authorList>
            <person name="Ma L.J."/>
            <person name="van der Does H.C."/>
            <person name="Borkovich K.A."/>
            <person name="Coleman J.J."/>
            <person name="Daboussi M.J."/>
            <person name="Di Pietro A."/>
            <person name="Dufresne M."/>
            <person name="Freitag M."/>
            <person name="Grabherr M."/>
            <person name="Henrissat B."/>
            <person name="Houterman P.M."/>
            <person name="Kang S."/>
            <person name="Shim W.B."/>
            <person name="Woloshuk C."/>
            <person name="Xie X."/>
            <person name="Xu J.R."/>
            <person name="Antoniw J."/>
            <person name="Baker S.E."/>
            <person name="Bluhm B.H."/>
            <person name="Breakspear A."/>
            <person name="Brown D.W."/>
            <person name="Butchko R.A."/>
            <person name="Chapman S."/>
            <person name="Coulson R."/>
            <person name="Coutinho P.M."/>
            <person name="Danchin E.G."/>
            <person name="Diener A."/>
            <person name="Gale L.R."/>
            <person name="Gardiner D.M."/>
            <person name="Goff S."/>
            <person name="Hammond-Kosack K.E."/>
            <person name="Hilburn K."/>
            <person name="Hua-Van A."/>
            <person name="Jonkers W."/>
            <person name="Kazan K."/>
            <person name="Kodira C.D."/>
            <person name="Koehrsen M."/>
            <person name="Kumar L."/>
            <person name="Lee Y.H."/>
            <person name="Li L."/>
            <person name="Manners J.M."/>
            <person name="Miranda-Saavedra D."/>
            <person name="Mukherjee M."/>
            <person name="Park G."/>
            <person name="Park J."/>
            <person name="Park S.Y."/>
            <person name="Proctor R.H."/>
            <person name="Regev A."/>
            <person name="Ruiz-Roldan M.C."/>
            <person name="Sain D."/>
            <person name="Sakthikumar S."/>
            <person name="Sykes S."/>
            <person name="Schwartz D.C."/>
            <person name="Turgeon B.G."/>
            <person name="Wapinski I."/>
            <person name="Yoder O."/>
            <person name="Young S."/>
            <person name="Zeng Q."/>
            <person name="Zhou S."/>
            <person name="Galagan J."/>
            <person name="Cuomo C.A."/>
            <person name="Kistler H.C."/>
            <person name="Rep M."/>
        </authorList>
    </citation>
    <scope>GENOME REANNOTATION</scope>
    <source>
        <strain evidence="3">ATCC MYA-4620 / CBS 123657 / FGSC 9075 / NRRL 31084 / PH-1</strain>
    </source>
</reference>
<feature type="compositionally biased region" description="Low complexity" evidence="1">
    <location>
        <begin position="331"/>
        <end position="342"/>
    </location>
</feature>
<reference evidence="3" key="1">
    <citation type="journal article" date="2007" name="Science">
        <title>The Fusarium graminearum genome reveals a link between localized polymorphism and pathogen specialization.</title>
        <authorList>
            <person name="Cuomo C.A."/>
            <person name="Gueldener U."/>
            <person name="Xu J.-R."/>
            <person name="Trail F."/>
            <person name="Turgeon B.G."/>
            <person name="Di Pietro A."/>
            <person name="Walton J.D."/>
            <person name="Ma L.-J."/>
            <person name="Baker S.E."/>
            <person name="Rep M."/>
            <person name="Adam G."/>
            <person name="Antoniw J."/>
            <person name="Baldwin T."/>
            <person name="Calvo S.E."/>
            <person name="Chang Y.-L."/>
            <person name="DeCaprio D."/>
            <person name="Gale L.R."/>
            <person name="Gnerre S."/>
            <person name="Goswami R.S."/>
            <person name="Hammond-Kosack K."/>
            <person name="Harris L.J."/>
            <person name="Hilburn K."/>
            <person name="Kennell J.C."/>
            <person name="Kroken S."/>
            <person name="Magnuson J.K."/>
            <person name="Mannhaupt G."/>
            <person name="Mauceli E.W."/>
            <person name="Mewes H.-W."/>
            <person name="Mitterbauer R."/>
            <person name="Muehlbauer G."/>
            <person name="Muensterkoetter M."/>
            <person name="Nelson D."/>
            <person name="O'Donnell K."/>
            <person name="Ouellet T."/>
            <person name="Qi W."/>
            <person name="Quesneville H."/>
            <person name="Roncero M.I.G."/>
            <person name="Seong K.-Y."/>
            <person name="Tetko I.V."/>
            <person name="Urban M."/>
            <person name="Waalwijk C."/>
            <person name="Ward T.J."/>
            <person name="Yao J."/>
            <person name="Birren B.W."/>
            <person name="Kistler H.C."/>
        </authorList>
    </citation>
    <scope>NUCLEOTIDE SEQUENCE [LARGE SCALE GENOMIC DNA]</scope>
    <source>
        <strain evidence="3">ATCC MYA-4620 / CBS 123657 / FGSC 9075 / NRRL 31084 / PH-1</strain>
    </source>
</reference>
<dbReference type="AlphaFoldDB" id="A0A1C3YLG8"/>
<feature type="region of interest" description="Disordered" evidence="1">
    <location>
        <begin position="234"/>
        <end position="286"/>
    </location>
</feature>
<accession>A0A1C3YLG8</accession>
<gene>
    <name evidence="2" type="ORF">FGRAMPH1_01T26351</name>
</gene>
<evidence type="ECO:0000313" key="3">
    <source>
        <dbReference type="Proteomes" id="UP000070720"/>
    </source>
</evidence>
<feature type="compositionally biased region" description="Pro residues" evidence="1">
    <location>
        <begin position="258"/>
        <end position="267"/>
    </location>
</feature>
<dbReference type="SUPFAM" id="SSF50044">
    <property type="entry name" value="SH3-domain"/>
    <property type="match status" value="1"/>
</dbReference>
<name>A0A1C3YLG8_GIBZE</name>
<sequence length="891" mass="98372">MDDVVDLVIGPFRDIVEKGREAIENAGDDKTMLKASQSLTKEGERALKRIEPLCRKHLDEYGSNFLDALKENGRFLFHFSMATSCSLAGAIAGQLLTEVAHIDEIAFFRAELNDLLWEFDDFIELDDFDTEKFTELQALSRKAAPKIYDILMRLKLEVPIDHDSRSIMTRMSGPQSRPMSPDAPPIPTIYAFSDLTKDIPRSSSSVASESRSSNGPPTVEAATAELRRMMQSRSGPDEGLYAESPVASHTPQSALTPIEPPPRPPSGNPWDFNVKPSPVTRDNHFPDEFSFERRQPVAPIESPIEPTSPPLSPDQGSELRPRPLKTAADRSSQYSNDSQASSGTESTTYERTYSVFPRGRYSSHNSILSTPIPEDVVSERSSAGYVSQLSPVPRTVPPRSHSLPQSRPESVETNPGSVFDSSRVDGATTPLTDNRESSFSVVDGSPTLGTAETHRLSVKHLPMNNYQGMLEPVRPVMVPEVDNFPIPVEAEVVTPQHPPNPFAVDCKLSPQSSFYIHKGFCDGAKEILNGGAGVRKTVKPGFASVATIAKCIKCQFELDFNEIDLDVNKAERGNFIKNGIGYRLRFLQKSHLPTRRSDDVMYGCVFCVNQGKTIHASDATVFTSQKALFAHLARHPRPLPAVQGFTLIEGSEIPANYKNDYDLHFKSPAESHPHFEQASNTSHLPTATTKEAARRMYGQRLLYDRTPAHELVLNARIVGLSWPPKYLGEWAMGFHDGIQASVPTEILRLDPPPSEQVKIDGTSPVQATAKWKFNHKDKVKGDWLKFEKDEIITNISWPYQEFWCWSGTNAKGKTGIFPQAFIDVATLRDFGKAGSDRASIVSNERNKSLSVLSRFTSRKTSRAGRPGSISGSIGSNEIPALPTPVGANGQD</sequence>
<dbReference type="VEuPathDB" id="FungiDB:FGRAMPH1_01G26351"/>
<organism evidence="2 3">
    <name type="scientific">Gibberella zeae (strain ATCC MYA-4620 / CBS 123657 / FGSC 9075 / NRRL 31084 / PH-1)</name>
    <name type="common">Wheat head blight fungus</name>
    <name type="synonym">Fusarium graminearum</name>
    <dbReference type="NCBI Taxonomy" id="229533"/>
    <lineage>
        <taxon>Eukaryota</taxon>
        <taxon>Fungi</taxon>
        <taxon>Dikarya</taxon>
        <taxon>Ascomycota</taxon>
        <taxon>Pezizomycotina</taxon>
        <taxon>Sordariomycetes</taxon>
        <taxon>Hypocreomycetidae</taxon>
        <taxon>Hypocreales</taxon>
        <taxon>Nectriaceae</taxon>
        <taxon>Fusarium</taxon>
    </lineage>
</organism>